<dbReference type="Gene3D" id="1.10.10.10">
    <property type="entry name" value="Winged helix-like DNA-binding domain superfamily/Winged helix DNA-binding domain"/>
    <property type="match status" value="1"/>
</dbReference>
<dbReference type="Pfam" id="PF10400">
    <property type="entry name" value="Vir_act_alpha_C"/>
    <property type="match status" value="1"/>
</dbReference>
<evidence type="ECO:0000313" key="5">
    <source>
        <dbReference type="EMBL" id="RUQ86703.1"/>
    </source>
</evidence>
<organism evidence="4 6">
    <name type="scientific">Labedella gwakjiensis</name>
    <dbReference type="NCBI Taxonomy" id="390269"/>
    <lineage>
        <taxon>Bacteria</taxon>
        <taxon>Bacillati</taxon>
        <taxon>Actinomycetota</taxon>
        <taxon>Actinomycetes</taxon>
        <taxon>Micrococcales</taxon>
        <taxon>Microbacteriaceae</taxon>
        <taxon>Labedella</taxon>
    </lineage>
</organism>
<dbReference type="Proteomes" id="UP000241203">
    <property type="component" value="Unassembled WGS sequence"/>
</dbReference>
<gene>
    <name evidence="4" type="ORF">CLV49_2455</name>
    <name evidence="5" type="ORF">ELQ93_06955</name>
</gene>
<dbReference type="OrthoDB" id="3186544at2"/>
<dbReference type="AlphaFoldDB" id="A0A2P8GXY0"/>
<dbReference type="InterPro" id="IPR036390">
    <property type="entry name" value="WH_DNA-bd_sf"/>
</dbReference>
<evidence type="ECO:0000256" key="1">
    <source>
        <dbReference type="SAM" id="MobiDB-lite"/>
    </source>
</evidence>
<evidence type="ECO:0000313" key="7">
    <source>
        <dbReference type="Proteomes" id="UP000268291"/>
    </source>
</evidence>
<keyword evidence="7" id="KW-1185">Reference proteome</keyword>
<reference evidence="5 7" key="2">
    <citation type="submission" date="2018-12" db="EMBL/GenBank/DDBJ databases">
        <authorList>
            <person name="hu s."/>
            <person name="Xu Y."/>
            <person name="Xu B."/>
            <person name="Li F."/>
        </authorList>
    </citation>
    <scope>NUCLEOTIDE SEQUENCE [LARGE SCALE GENOMIC DNA]</scope>
    <source>
        <strain evidence="5 7">KSW2-17</strain>
    </source>
</reference>
<dbReference type="RefSeq" id="WP_106563778.1">
    <property type="nucleotide sequence ID" value="NZ_PYAU01000001.1"/>
</dbReference>
<name>A0A2P8GXY0_9MICO</name>
<dbReference type="EMBL" id="RZGY01000001">
    <property type="protein sequence ID" value="RUQ86703.1"/>
    <property type="molecule type" value="Genomic_DNA"/>
</dbReference>
<comment type="caution">
    <text evidence="4">The sequence shown here is derived from an EMBL/GenBank/DDBJ whole genome shotgun (WGS) entry which is preliminary data.</text>
</comment>
<dbReference type="Pfam" id="PF03551">
    <property type="entry name" value="PadR"/>
    <property type="match status" value="1"/>
</dbReference>
<feature type="domain" description="Transcription regulator PadR C-terminal" evidence="3">
    <location>
        <begin position="90"/>
        <end position="169"/>
    </location>
</feature>
<proteinExistence type="predicted"/>
<reference evidence="4 6" key="1">
    <citation type="submission" date="2018-03" db="EMBL/GenBank/DDBJ databases">
        <title>Genomic Encyclopedia of Archaeal and Bacterial Type Strains, Phase II (KMG-II): from individual species to whole genera.</title>
        <authorList>
            <person name="Goeker M."/>
        </authorList>
    </citation>
    <scope>NUCLEOTIDE SEQUENCE [LARGE SCALE GENOMIC DNA]</scope>
    <source>
        <strain evidence="4 6">DSM 21548</strain>
    </source>
</reference>
<protein>
    <submittedName>
        <fullName evidence="4">PadR family transcriptional regulator</fullName>
    </submittedName>
</protein>
<dbReference type="Proteomes" id="UP000268291">
    <property type="component" value="Unassembled WGS sequence"/>
</dbReference>
<evidence type="ECO:0000313" key="6">
    <source>
        <dbReference type="Proteomes" id="UP000241203"/>
    </source>
</evidence>
<dbReference type="PANTHER" id="PTHR43252:SF2">
    <property type="entry name" value="TRANSCRIPTION REGULATOR, PADR-LIKE FAMILY"/>
    <property type="match status" value="1"/>
</dbReference>
<evidence type="ECO:0000259" key="2">
    <source>
        <dbReference type="Pfam" id="PF03551"/>
    </source>
</evidence>
<dbReference type="InterPro" id="IPR036388">
    <property type="entry name" value="WH-like_DNA-bd_sf"/>
</dbReference>
<dbReference type="PANTHER" id="PTHR43252">
    <property type="entry name" value="TRANSCRIPTIONAL REGULATOR YQJI"/>
    <property type="match status" value="1"/>
</dbReference>
<evidence type="ECO:0000313" key="4">
    <source>
        <dbReference type="EMBL" id="PSL38826.1"/>
    </source>
</evidence>
<feature type="domain" description="Transcription regulator PadR N-terminal" evidence="2">
    <location>
        <begin position="7"/>
        <end position="76"/>
    </location>
</feature>
<evidence type="ECO:0000259" key="3">
    <source>
        <dbReference type="Pfam" id="PF10400"/>
    </source>
</evidence>
<dbReference type="InterPro" id="IPR018309">
    <property type="entry name" value="Tscrpt_reg_PadR_C"/>
</dbReference>
<feature type="region of interest" description="Disordered" evidence="1">
    <location>
        <begin position="171"/>
        <end position="196"/>
    </location>
</feature>
<accession>A0A2P8GXY0</accession>
<dbReference type="EMBL" id="PYAU01000001">
    <property type="protein sequence ID" value="PSL38826.1"/>
    <property type="molecule type" value="Genomic_DNA"/>
</dbReference>
<sequence>MTVRQSLLAILAVGPCYGYQLRAEFDRRTGSTWPLNVGQIYTTLERLERDGLVRRGETDAEGHLYWEITIDGRSAVTDWFTEPVRPTTGTRDELAVKVAIASTLPGVDAAAVVAAQRSATTARLDELERSVFGGEGGSAEEVAWGLLRDGLVMDAETEMRWLDRCAEVLGASRPSPFPLSTTKPRRGRPAKAATTP</sequence>
<dbReference type="SUPFAM" id="SSF46785">
    <property type="entry name" value="Winged helix' DNA-binding domain"/>
    <property type="match status" value="1"/>
</dbReference>
<dbReference type="InterPro" id="IPR005149">
    <property type="entry name" value="Tscrpt_reg_PadR_N"/>
</dbReference>